<evidence type="ECO:0000313" key="4">
    <source>
        <dbReference type="Proteomes" id="UP000273307"/>
    </source>
</evidence>
<evidence type="ECO:0000256" key="2">
    <source>
        <dbReference type="SAM" id="Phobius"/>
    </source>
</evidence>
<sequence length="258" mass="27050">MIVKEFAADSGAANVVELLIFPAMLFTVGVVLLVAGLRRRSARRLPAGEPRFTTDSAESGSGRPALTAGPTPKPRRPSAGIAFVAVGAVLMVSGVLLSLGSLADSGETTESGRPSLSTGGVSPPSSPDPCSFATASEIKQALGYEVEKGQRTAVGTGCFYEAVTDPRGSGRTPDIFIFYRRADLDHAAKVDCLGNQRTPVSGLGIEGFDCGLALFVRLDQEHGFEVDLGNKLDAKWPDTRMAVARLVAPRISVVLLPH</sequence>
<keyword evidence="2" id="KW-1133">Transmembrane helix</keyword>
<dbReference type="Proteomes" id="UP000273307">
    <property type="component" value="Unassembled WGS sequence"/>
</dbReference>
<evidence type="ECO:0000256" key="1">
    <source>
        <dbReference type="SAM" id="MobiDB-lite"/>
    </source>
</evidence>
<feature type="transmembrane region" description="Helical" evidence="2">
    <location>
        <begin position="18"/>
        <end position="37"/>
    </location>
</feature>
<dbReference type="RefSeq" id="WP_136624935.1">
    <property type="nucleotide sequence ID" value="NZ_UPHP01000131.1"/>
</dbReference>
<gene>
    <name evidence="3" type="ORF">LAUMK136_04975</name>
</gene>
<dbReference type="AlphaFoldDB" id="A0A498QD15"/>
<feature type="region of interest" description="Disordered" evidence="1">
    <location>
        <begin position="104"/>
        <end position="130"/>
    </location>
</feature>
<proteinExistence type="predicted"/>
<feature type="region of interest" description="Disordered" evidence="1">
    <location>
        <begin position="48"/>
        <end position="75"/>
    </location>
</feature>
<feature type="transmembrane region" description="Helical" evidence="2">
    <location>
        <begin position="81"/>
        <end position="103"/>
    </location>
</feature>
<name>A0A498QD15_9MYCO</name>
<keyword evidence="2" id="KW-0812">Transmembrane</keyword>
<reference evidence="3 4" key="1">
    <citation type="submission" date="2018-09" db="EMBL/GenBank/DDBJ databases">
        <authorList>
            <person name="Tagini F."/>
        </authorList>
    </citation>
    <scope>NUCLEOTIDE SEQUENCE [LARGE SCALE GENOMIC DNA]</scope>
    <source>
        <strain evidence="3 4">MK136</strain>
    </source>
</reference>
<keyword evidence="4" id="KW-1185">Reference proteome</keyword>
<evidence type="ECO:0000313" key="3">
    <source>
        <dbReference type="EMBL" id="VBA43211.1"/>
    </source>
</evidence>
<accession>A0A498QD15</accession>
<organism evidence="3 4">
    <name type="scientific">Mycobacterium attenuatum</name>
    <dbReference type="NCBI Taxonomy" id="2341086"/>
    <lineage>
        <taxon>Bacteria</taxon>
        <taxon>Bacillati</taxon>
        <taxon>Actinomycetota</taxon>
        <taxon>Actinomycetes</taxon>
        <taxon>Mycobacteriales</taxon>
        <taxon>Mycobacteriaceae</taxon>
        <taxon>Mycobacterium</taxon>
    </lineage>
</organism>
<keyword evidence="2" id="KW-0472">Membrane</keyword>
<dbReference type="EMBL" id="UPHP01000131">
    <property type="protein sequence ID" value="VBA43211.1"/>
    <property type="molecule type" value="Genomic_DNA"/>
</dbReference>
<protein>
    <submittedName>
        <fullName evidence="3">Uncharacterized protein</fullName>
    </submittedName>
</protein>
<feature type="compositionally biased region" description="Polar residues" evidence="1">
    <location>
        <begin position="106"/>
        <end position="120"/>
    </location>
</feature>